<dbReference type="PIRSF" id="PIRSF015730">
    <property type="entry name" value="TFAR19"/>
    <property type="match status" value="1"/>
</dbReference>
<evidence type="ECO:0000256" key="4">
    <source>
        <dbReference type="SAM" id="MobiDB-lite"/>
    </source>
</evidence>
<dbReference type="InterPro" id="IPR002836">
    <property type="entry name" value="PDCD5-like"/>
</dbReference>
<dbReference type="Gene3D" id="1.10.8.140">
    <property type="entry name" value="PDCD5-like"/>
    <property type="match status" value="1"/>
</dbReference>
<reference evidence="5 6" key="1">
    <citation type="submission" date="2022-06" db="EMBL/GenBank/DDBJ databases">
        <title>Halogeometricum sp. a new haloarchaeum isolate from saline soil.</title>
        <authorList>
            <person name="Strakova D."/>
            <person name="Galisteo C."/>
            <person name="Sanchez-Porro C."/>
            <person name="Ventosa A."/>
        </authorList>
    </citation>
    <scope>NUCLEOTIDE SEQUENCE [LARGE SCALE GENOMIC DNA]</scope>
    <source>
        <strain evidence="6">S3BR25-2</strain>
    </source>
</reference>
<dbReference type="PANTHER" id="PTHR10840:SF0">
    <property type="entry name" value="PROGRAMMED CELL DEATH PROTEIN 5"/>
    <property type="match status" value="1"/>
</dbReference>
<dbReference type="InterPro" id="IPR022889">
    <property type="entry name" value="DNA_bind_arc"/>
</dbReference>
<dbReference type="InterPro" id="IPR036883">
    <property type="entry name" value="PDCD5-like_sf"/>
</dbReference>
<evidence type="ECO:0000313" key="6">
    <source>
        <dbReference type="Proteomes" id="UP001254813"/>
    </source>
</evidence>
<name>A0ABU2G180_9EURY</name>
<sequence length="121" mass="13713">MSGNPDDERLEKLREEKMQELQEQAGGQGQGGQGNEAAQEAAREQAEAQQDALLKQYLTDDARQRLNAVEMSKPDFAEKVKQQLTALAQSGRIQDRIDEEQMKGLLKELQPDSKSFNIRRR</sequence>
<dbReference type="HAMAP" id="MF_00026">
    <property type="entry name" value="dsDNA_bind"/>
    <property type="match status" value="1"/>
</dbReference>
<keyword evidence="2 3" id="KW-0238">DNA-binding</keyword>
<proteinExistence type="inferred from homology"/>
<feature type="compositionally biased region" description="Basic and acidic residues" evidence="4">
    <location>
        <begin position="1"/>
        <end position="20"/>
    </location>
</feature>
<protein>
    <recommendedName>
        <fullName evidence="3">DNA-binding protein NDI79_07085</fullName>
    </recommendedName>
</protein>
<evidence type="ECO:0000256" key="2">
    <source>
        <dbReference type="ARBA" id="ARBA00023125"/>
    </source>
</evidence>
<feature type="region of interest" description="Disordered" evidence="4">
    <location>
        <begin position="1"/>
        <end position="49"/>
    </location>
</feature>
<gene>
    <name evidence="5" type="ORF">NDI79_07085</name>
</gene>
<comment type="similarity">
    <text evidence="1 3">Belongs to the PDCD5 family.</text>
</comment>
<dbReference type="RefSeq" id="WP_310927787.1">
    <property type="nucleotide sequence ID" value="NZ_JAMQOQ010000002.1"/>
</dbReference>
<dbReference type="EMBL" id="JAMQOQ010000002">
    <property type="protein sequence ID" value="MDS0293933.1"/>
    <property type="molecule type" value="Genomic_DNA"/>
</dbReference>
<accession>A0ABU2G180</accession>
<evidence type="ECO:0000256" key="3">
    <source>
        <dbReference type="HAMAP-Rule" id="MF_00026"/>
    </source>
</evidence>
<organism evidence="5 6">
    <name type="scientific">Halogeometricum luteum</name>
    <dbReference type="NCBI Taxonomy" id="2950537"/>
    <lineage>
        <taxon>Archaea</taxon>
        <taxon>Methanobacteriati</taxon>
        <taxon>Methanobacteriota</taxon>
        <taxon>Stenosarchaea group</taxon>
        <taxon>Halobacteria</taxon>
        <taxon>Halobacteriales</taxon>
        <taxon>Haloferacaceae</taxon>
        <taxon>Halogeometricum</taxon>
    </lineage>
</organism>
<keyword evidence="6" id="KW-1185">Reference proteome</keyword>
<comment type="caution">
    <text evidence="5">The sequence shown here is derived from an EMBL/GenBank/DDBJ whole genome shotgun (WGS) entry which is preliminary data.</text>
</comment>
<evidence type="ECO:0000256" key="1">
    <source>
        <dbReference type="ARBA" id="ARBA00010490"/>
    </source>
</evidence>
<dbReference type="NCBIfam" id="NF003268">
    <property type="entry name" value="PRK04239.1"/>
    <property type="match status" value="1"/>
</dbReference>
<dbReference type="Proteomes" id="UP001254813">
    <property type="component" value="Unassembled WGS sequence"/>
</dbReference>
<dbReference type="GO" id="GO:0003677">
    <property type="term" value="F:DNA binding"/>
    <property type="evidence" value="ECO:0007669"/>
    <property type="project" value="UniProtKB-KW"/>
</dbReference>
<dbReference type="PANTHER" id="PTHR10840">
    <property type="entry name" value="PROGRAMMED CELL DEATH PROTEIN 5"/>
    <property type="match status" value="1"/>
</dbReference>
<dbReference type="Pfam" id="PF01984">
    <property type="entry name" value="dsDNA_bind"/>
    <property type="match status" value="1"/>
</dbReference>
<dbReference type="SUPFAM" id="SSF46950">
    <property type="entry name" value="Double-stranded DNA-binding domain"/>
    <property type="match status" value="1"/>
</dbReference>
<evidence type="ECO:0000313" key="5">
    <source>
        <dbReference type="EMBL" id="MDS0293933.1"/>
    </source>
</evidence>